<dbReference type="AlphaFoldDB" id="A0AAD4N2J8"/>
<keyword evidence="1" id="KW-0479">Metal-binding</keyword>
<feature type="compositionally biased region" description="Polar residues" evidence="2">
    <location>
        <begin position="152"/>
        <end position="161"/>
    </location>
</feature>
<evidence type="ECO:0000256" key="1">
    <source>
        <dbReference type="PROSITE-ProRule" id="PRU00042"/>
    </source>
</evidence>
<gene>
    <name evidence="4" type="ORF">DdX_10039</name>
</gene>
<keyword evidence="5" id="KW-1185">Reference proteome</keyword>
<organism evidence="4 5">
    <name type="scientific">Ditylenchus destructor</name>
    <dbReference type="NCBI Taxonomy" id="166010"/>
    <lineage>
        <taxon>Eukaryota</taxon>
        <taxon>Metazoa</taxon>
        <taxon>Ecdysozoa</taxon>
        <taxon>Nematoda</taxon>
        <taxon>Chromadorea</taxon>
        <taxon>Rhabditida</taxon>
        <taxon>Tylenchina</taxon>
        <taxon>Tylenchomorpha</taxon>
        <taxon>Sphaerularioidea</taxon>
        <taxon>Anguinidae</taxon>
        <taxon>Anguininae</taxon>
        <taxon>Ditylenchus</taxon>
    </lineage>
</organism>
<dbReference type="PROSITE" id="PS50157">
    <property type="entry name" value="ZINC_FINGER_C2H2_2"/>
    <property type="match status" value="1"/>
</dbReference>
<dbReference type="GO" id="GO:0008270">
    <property type="term" value="F:zinc ion binding"/>
    <property type="evidence" value="ECO:0007669"/>
    <property type="project" value="UniProtKB-KW"/>
</dbReference>
<evidence type="ECO:0000313" key="5">
    <source>
        <dbReference type="Proteomes" id="UP001201812"/>
    </source>
</evidence>
<protein>
    <recommendedName>
        <fullName evidence="3">C2H2-type domain-containing protein</fullName>
    </recommendedName>
</protein>
<feature type="region of interest" description="Disordered" evidence="2">
    <location>
        <begin position="152"/>
        <end position="180"/>
    </location>
</feature>
<evidence type="ECO:0000256" key="2">
    <source>
        <dbReference type="SAM" id="MobiDB-lite"/>
    </source>
</evidence>
<comment type="caution">
    <text evidence="4">The sequence shown here is derived from an EMBL/GenBank/DDBJ whole genome shotgun (WGS) entry which is preliminary data.</text>
</comment>
<feature type="domain" description="C2H2-type" evidence="3">
    <location>
        <begin position="82"/>
        <end position="112"/>
    </location>
</feature>
<keyword evidence="1" id="KW-0863">Zinc-finger</keyword>
<reference evidence="4" key="1">
    <citation type="submission" date="2022-01" db="EMBL/GenBank/DDBJ databases">
        <title>Genome Sequence Resource for Two Populations of Ditylenchus destructor, the Migratory Endoparasitic Phytonematode.</title>
        <authorList>
            <person name="Zhang H."/>
            <person name="Lin R."/>
            <person name="Xie B."/>
        </authorList>
    </citation>
    <scope>NUCLEOTIDE SEQUENCE</scope>
    <source>
        <strain evidence="4">BazhouSP</strain>
    </source>
</reference>
<evidence type="ECO:0000313" key="4">
    <source>
        <dbReference type="EMBL" id="KAI1711577.1"/>
    </source>
</evidence>
<evidence type="ECO:0000259" key="3">
    <source>
        <dbReference type="PROSITE" id="PS50157"/>
    </source>
</evidence>
<sequence length="262" mass="29666">MDNCPCHPHSYSEMTETDFEAYMEAHIDKKRGKTKRSKSSAPAFKSYMDIYDDQKPPKLGKMSPAECRRLKPYSGIPDDKPYKCSECSYATTDHGRLLAHSLYRCTRNPKKPRKQLTLSKTHNSDKLLVPLSLLPGVRRRAANGSRIFNCVNTSTNSPSSRTESEEGKRHDLESRSVSKATSQLSINESVLETKDVVLSSLTQQASPNCSLQIGNTKRRLRIAGRKPEKETSQVEKEAEKVLDMNAPIKAECDDDYYCDEYY</sequence>
<proteinExistence type="predicted"/>
<dbReference type="InterPro" id="IPR013087">
    <property type="entry name" value="Znf_C2H2_type"/>
</dbReference>
<name>A0AAD4N2J8_9BILA</name>
<dbReference type="Proteomes" id="UP001201812">
    <property type="component" value="Unassembled WGS sequence"/>
</dbReference>
<keyword evidence="1" id="KW-0862">Zinc</keyword>
<feature type="compositionally biased region" description="Basic and acidic residues" evidence="2">
    <location>
        <begin position="162"/>
        <end position="176"/>
    </location>
</feature>
<dbReference type="EMBL" id="JAKKPZ010000021">
    <property type="protein sequence ID" value="KAI1711577.1"/>
    <property type="molecule type" value="Genomic_DNA"/>
</dbReference>
<accession>A0AAD4N2J8</accession>